<evidence type="ECO:0000313" key="3">
    <source>
        <dbReference type="Proteomes" id="UP001375240"/>
    </source>
</evidence>
<feature type="region of interest" description="Disordered" evidence="1">
    <location>
        <begin position="135"/>
        <end position="166"/>
    </location>
</feature>
<accession>A0AAV9VBV7</accession>
<proteinExistence type="predicted"/>
<dbReference type="EMBL" id="JAVHNQ010000001">
    <property type="protein sequence ID" value="KAK6359334.1"/>
    <property type="molecule type" value="Genomic_DNA"/>
</dbReference>
<sequence>MLSLSEQRKPEKAKSTKSQKSGIYRHTPTFAAQSFTLTATPEIYKKNQTHKLSRPVLERAKSRRSKATSVTDHSDEDRSSGEYDRNSVKTPTSEREHGNSKKSLRRLSGSGSNRFLAPTPHYALFSSSILNQEVPGTVGRSQTPGLDSFTRGRPDWSEMDESTERGKVLRRANSILSSKSGKSHRSKSHYPELHGLAEGDAAVLAMSRDDESVYKGRGCVPWRLRVNVV</sequence>
<organism evidence="2 3">
    <name type="scientific">Orbilia brochopaga</name>
    <dbReference type="NCBI Taxonomy" id="3140254"/>
    <lineage>
        <taxon>Eukaryota</taxon>
        <taxon>Fungi</taxon>
        <taxon>Dikarya</taxon>
        <taxon>Ascomycota</taxon>
        <taxon>Pezizomycotina</taxon>
        <taxon>Orbiliomycetes</taxon>
        <taxon>Orbiliales</taxon>
        <taxon>Orbiliaceae</taxon>
        <taxon>Orbilia</taxon>
    </lineage>
</organism>
<feature type="region of interest" description="Disordered" evidence="1">
    <location>
        <begin position="1"/>
        <end position="113"/>
    </location>
</feature>
<reference evidence="2 3" key="1">
    <citation type="submission" date="2019-10" db="EMBL/GenBank/DDBJ databases">
        <authorList>
            <person name="Palmer J.M."/>
        </authorList>
    </citation>
    <scope>NUCLEOTIDE SEQUENCE [LARGE SCALE GENOMIC DNA]</scope>
    <source>
        <strain evidence="2 3">TWF696</strain>
    </source>
</reference>
<feature type="compositionally biased region" description="Basic and acidic residues" evidence="1">
    <location>
        <begin position="150"/>
        <end position="166"/>
    </location>
</feature>
<feature type="compositionally biased region" description="Basic and acidic residues" evidence="1">
    <location>
        <begin position="72"/>
        <end position="99"/>
    </location>
</feature>
<protein>
    <submittedName>
        <fullName evidence="2">Uncharacterized protein</fullName>
    </submittedName>
</protein>
<name>A0AAV9VBV7_9PEZI</name>
<dbReference type="Proteomes" id="UP001375240">
    <property type="component" value="Unassembled WGS sequence"/>
</dbReference>
<evidence type="ECO:0000313" key="2">
    <source>
        <dbReference type="EMBL" id="KAK6359334.1"/>
    </source>
</evidence>
<gene>
    <name evidence="2" type="ORF">TWF696_000495</name>
</gene>
<feature type="compositionally biased region" description="Polar residues" evidence="1">
    <location>
        <begin position="30"/>
        <end position="39"/>
    </location>
</feature>
<feature type="compositionally biased region" description="Basic and acidic residues" evidence="1">
    <location>
        <begin position="1"/>
        <end position="14"/>
    </location>
</feature>
<dbReference type="AlphaFoldDB" id="A0AAV9VBV7"/>
<comment type="caution">
    <text evidence="2">The sequence shown here is derived from an EMBL/GenBank/DDBJ whole genome shotgun (WGS) entry which is preliminary data.</text>
</comment>
<evidence type="ECO:0000256" key="1">
    <source>
        <dbReference type="SAM" id="MobiDB-lite"/>
    </source>
</evidence>
<keyword evidence="3" id="KW-1185">Reference proteome</keyword>